<comment type="similarity">
    <text evidence="5 6">Belongs to the PurK/PurT family.</text>
</comment>
<dbReference type="GO" id="GO:0046872">
    <property type="term" value="F:metal ion binding"/>
    <property type="evidence" value="ECO:0007669"/>
    <property type="project" value="InterPro"/>
</dbReference>
<keyword evidence="1 5" id="KW-0436">Ligase</keyword>
<dbReference type="InterPro" id="IPR011761">
    <property type="entry name" value="ATP-grasp"/>
</dbReference>
<dbReference type="UniPathway" id="UPA00074">
    <property type="reaction ID" value="UER00942"/>
</dbReference>
<dbReference type="GO" id="GO:0004638">
    <property type="term" value="F:phosphoribosylaminoimidazole carboxylase activity"/>
    <property type="evidence" value="ECO:0007669"/>
    <property type="project" value="InterPro"/>
</dbReference>
<evidence type="ECO:0000256" key="4">
    <source>
        <dbReference type="ARBA" id="ARBA00022840"/>
    </source>
</evidence>
<dbReference type="NCBIfam" id="NF004679">
    <property type="entry name" value="PRK06019.1-5"/>
    <property type="match status" value="1"/>
</dbReference>
<proteinExistence type="inferred from homology"/>
<dbReference type="Pfam" id="PF02222">
    <property type="entry name" value="ATP-grasp"/>
    <property type="match status" value="1"/>
</dbReference>
<dbReference type="PANTHER" id="PTHR11609:SF5">
    <property type="entry name" value="PHOSPHORIBOSYLAMINOIMIDAZOLE CARBOXYLASE"/>
    <property type="match status" value="1"/>
</dbReference>
<dbReference type="InterPro" id="IPR011054">
    <property type="entry name" value="Rudment_hybrid_motif"/>
</dbReference>
<evidence type="ECO:0000313" key="8">
    <source>
        <dbReference type="EMBL" id="QKI88520.1"/>
    </source>
</evidence>
<dbReference type="SUPFAM" id="SSF52440">
    <property type="entry name" value="PreATP-grasp domain"/>
    <property type="match status" value="1"/>
</dbReference>
<sequence>MTPISKKVGVLGAGQLGRMLALAGYPLAQKFAFYGVSEDEPSALLGHMHMHSDEADNLKQLVDFADVITYESENTDVEMVREIAKTTPVYPGEKSLYVSQHRGREKNLLTDLGIPCAPFEVVDSLESLHNAVQKIGLPAVLKTTTEGYDGKGQAVLKSEDQVEKAWQQLGERELILEGFVDFARELSIIAVRNAHNEHVYYPLMQNVHHEGILRYTIAPARQISEDVQKQAEEYMHKLLDELDHVGVLTLELFETEDGLVANEMAPRVHNSGHWTIEGAETSQFENHVRAICGLPLGSTQPKQPLAAMVNIIGETGPVEEVLKMPKAHLHLYDKAERTGRKLGHINLMAENEDELYQMMQQLSAFLPQ</sequence>
<dbReference type="InterPro" id="IPR013815">
    <property type="entry name" value="ATP_grasp_subdomain_1"/>
</dbReference>
<dbReference type="InterPro" id="IPR005875">
    <property type="entry name" value="PurK"/>
</dbReference>
<dbReference type="Proteomes" id="UP000504724">
    <property type="component" value="Chromosome"/>
</dbReference>
<dbReference type="FunFam" id="3.30.1490.20:FF:000015">
    <property type="entry name" value="N5-carboxyaminoimidazole ribonucleotide synthase"/>
    <property type="match status" value="1"/>
</dbReference>
<reference evidence="8 9" key="1">
    <citation type="submission" date="2020-05" db="EMBL/GenBank/DDBJ databases">
        <title>Thiomicrorhabdus sediminis sp.nov. and Thiomicrorhabdus xiamenensis sp.nov., novel sulfur-oxidizing bacteria isolated from coastal sediment.</title>
        <authorList>
            <person name="Liu X."/>
        </authorList>
    </citation>
    <scope>NUCLEOTIDE SEQUENCE [LARGE SCALE GENOMIC DNA]</scope>
    <source>
        <strain evidence="8 9">G2</strain>
    </source>
</reference>
<evidence type="ECO:0000256" key="1">
    <source>
        <dbReference type="ARBA" id="ARBA00022598"/>
    </source>
</evidence>
<organism evidence="8 9">
    <name type="scientific">Thiomicrorhabdus xiamenensis</name>
    <dbReference type="NCBI Taxonomy" id="2739063"/>
    <lineage>
        <taxon>Bacteria</taxon>
        <taxon>Pseudomonadati</taxon>
        <taxon>Pseudomonadota</taxon>
        <taxon>Gammaproteobacteria</taxon>
        <taxon>Thiotrichales</taxon>
        <taxon>Piscirickettsiaceae</taxon>
        <taxon>Thiomicrorhabdus</taxon>
    </lineage>
</organism>
<dbReference type="FunFam" id="3.30.470.20:FF:000029">
    <property type="entry name" value="N5-carboxyaminoimidazole ribonucleotide synthase"/>
    <property type="match status" value="1"/>
</dbReference>
<dbReference type="InterPro" id="IPR003135">
    <property type="entry name" value="ATP-grasp_carboxylate-amine"/>
</dbReference>
<dbReference type="AlphaFoldDB" id="A0A7D4SHN3"/>
<feature type="binding site" evidence="5">
    <location>
        <begin position="177"/>
        <end position="180"/>
    </location>
    <ligand>
        <name>ATP</name>
        <dbReference type="ChEBI" id="CHEBI:30616"/>
    </ligand>
</feature>
<dbReference type="Gene3D" id="3.40.50.20">
    <property type="match status" value="1"/>
</dbReference>
<comment type="subunit">
    <text evidence="5 6">Homodimer.</text>
</comment>
<dbReference type="EC" id="6.3.4.18" evidence="5 6"/>
<dbReference type="GO" id="GO:0034028">
    <property type="term" value="F:5-(carboxyamino)imidazole ribonucleotide synthase activity"/>
    <property type="evidence" value="ECO:0007669"/>
    <property type="project" value="UniProtKB-UniRule"/>
</dbReference>
<feature type="binding site" evidence="5">
    <location>
        <begin position="262"/>
        <end position="263"/>
    </location>
    <ligand>
        <name>ATP</name>
        <dbReference type="ChEBI" id="CHEBI:30616"/>
    </ligand>
</feature>
<dbReference type="Gene3D" id="3.30.1490.20">
    <property type="entry name" value="ATP-grasp fold, A domain"/>
    <property type="match status" value="1"/>
</dbReference>
<dbReference type="InterPro" id="IPR016185">
    <property type="entry name" value="PreATP-grasp_dom_sf"/>
</dbReference>
<dbReference type="GO" id="GO:0005829">
    <property type="term" value="C:cytosol"/>
    <property type="evidence" value="ECO:0007669"/>
    <property type="project" value="TreeGrafter"/>
</dbReference>
<dbReference type="Gene3D" id="3.30.470.20">
    <property type="entry name" value="ATP-grasp fold, B domain"/>
    <property type="match status" value="1"/>
</dbReference>
<feature type="binding site" evidence="5">
    <location>
        <position position="185"/>
    </location>
    <ligand>
        <name>ATP</name>
        <dbReference type="ChEBI" id="CHEBI:30616"/>
    </ligand>
</feature>
<comment type="function">
    <text evidence="6">Catalyzes the ATP-dependent conversion of 5-aminoimidazole ribonucleotide (AIR) and HCO(3)- to N5-carboxyaminoimidazole ribonucleotide (N5-CAIR).</text>
</comment>
<dbReference type="SUPFAM" id="SSF56059">
    <property type="entry name" value="Glutathione synthetase ATP-binding domain-like"/>
    <property type="match status" value="1"/>
</dbReference>
<dbReference type="InterPro" id="IPR054350">
    <property type="entry name" value="PurT/PurK_preATP-grasp"/>
</dbReference>
<dbReference type="EMBL" id="CP054020">
    <property type="protein sequence ID" value="QKI88520.1"/>
    <property type="molecule type" value="Genomic_DNA"/>
</dbReference>
<keyword evidence="3 5" id="KW-0658">Purine biosynthesis</keyword>
<comment type="function">
    <text evidence="5">Catalyzes the ATP-dependent conversion of 5-aminoimidazole ribonucleotide (AIR) and HCO(3)(-) to N5-carboxyaminoimidazole ribonucleotide (N5-CAIR).</text>
</comment>
<feature type="binding site" evidence="5">
    <location>
        <position position="142"/>
    </location>
    <ligand>
        <name>ATP</name>
        <dbReference type="ChEBI" id="CHEBI:30616"/>
    </ligand>
</feature>
<feature type="binding site" evidence="5">
    <location>
        <begin position="147"/>
        <end position="153"/>
    </location>
    <ligand>
        <name>ATP</name>
        <dbReference type="ChEBI" id="CHEBI:30616"/>
    </ligand>
</feature>
<evidence type="ECO:0000259" key="7">
    <source>
        <dbReference type="PROSITE" id="PS50975"/>
    </source>
</evidence>
<dbReference type="Pfam" id="PF17769">
    <property type="entry name" value="PurK_C"/>
    <property type="match status" value="1"/>
</dbReference>
<dbReference type="NCBIfam" id="TIGR01161">
    <property type="entry name" value="purK"/>
    <property type="match status" value="1"/>
</dbReference>
<keyword evidence="4 5" id="KW-0067">ATP-binding</keyword>
<evidence type="ECO:0000313" key="9">
    <source>
        <dbReference type="Proteomes" id="UP000504724"/>
    </source>
</evidence>
<evidence type="ECO:0000256" key="2">
    <source>
        <dbReference type="ARBA" id="ARBA00022741"/>
    </source>
</evidence>
<evidence type="ECO:0000256" key="6">
    <source>
        <dbReference type="RuleBase" id="RU361200"/>
    </source>
</evidence>
<name>A0A7D4SHN3_9GAMM</name>
<keyword evidence="9" id="KW-1185">Reference proteome</keyword>
<dbReference type="GO" id="GO:0006189">
    <property type="term" value="P:'de novo' IMP biosynthetic process"/>
    <property type="evidence" value="ECO:0007669"/>
    <property type="project" value="UniProtKB-UniRule"/>
</dbReference>
<dbReference type="PANTHER" id="PTHR11609">
    <property type="entry name" value="PURINE BIOSYNTHESIS PROTEIN 6/7, PUR6/7"/>
    <property type="match status" value="1"/>
</dbReference>
<dbReference type="InterPro" id="IPR040686">
    <property type="entry name" value="PurK_C"/>
</dbReference>
<dbReference type="SUPFAM" id="SSF51246">
    <property type="entry name" value="Rudiment single hybrid motif"/>
    <property type="match status" value="1"/>
</dbReference>
<dbReference type="HAMAP" id="MF_01928">
    <property type="entry name" value="PurK"/>
    <property type="match status" value="1"/>
</dbReference>
<dbReference type="NCBIfam" id="NF004676">
    <property type="entry name" value="PRK06019.1-2"/>
    <property type="match status" value="1"/>
</dbReference>
<feature type="domain" description="ATP-grasp" evidence="7">
    <location>
        <begin position="106"/>
        <end position="292"/>
    </location>
</feature>
<evidence type="ECO:0000256" key="3">
    <source>
        <dbReference type="ARBA" id="ARBA00022755"/>
    </source>
</evidence>
<evidence type="ECO:0000256" key="5">
    <source>
        <dbReference type="HAMAP-Rule" id="MF_01928"/>
    </source>
</evidence>
<comment type="pathway">
    <text evidence="5 6">Purine metabolism; IMP biosynthesis via de novo pathway; 5-amino-1-(5-phospho-D-ribosyl)imidazole-4-carboxylate from 5-amino-1-(5-phospho-D-ribosyl)imidazole (N5-CAIR route): step 1/2.</text>
</comment>
<dbReference type="GO" id="GO:0005524">
    <property type="term" value="F:ATP binding"/>
    <property type="evidence" value="ECO:0007669"/>
    <property type="project" value="UniProtKB-UniRule"/>
</dbReference>
<accession>A0A7D4SHN3</accession>
<feature type="binding site" evidence="5">
    <location>
        <position position="208"/>
    </location>
    <ligand>
        <name>ATP</name>
        <dbReference type="ChEBI" id="CHEBI:30616"/>
    </ligand>
</feature>
<dbReference type="PROSITE" id="PS50975">
    <property type="entry name" value="ATP_GRASP"/>
    <property type="match status" value="1"/>
</dbReference>
<comment type="catalytic activity">
    <reaction evidence="5 6">
        <text>5-amino-1-(5-phospho-beta-D-ribosyl)imidazole + hydrogencarbonate + ATP = 5-carboxyamino-1-(5-phospho-D-ribosyl)imidazole + ADP + phosphate + 2 H(+)</text>
        <dbReference type="Rhea" id="RHEA:19317"/>
        <dbReference type="ChEBI" id="CHEBI:15378"/>
        <dbReference type="ChEBI" id="CHEBI:17544"/>
        <dbReference type="ChEBI" id="CHEBI:30616"/>
        <dbReference type="ChEBI" id="CHEBI:43474"/>
        <dbReference type="ChEBI" id="CHEBI:58730"/>
        <dbReference type="ChEBI" id="CHEBI:137981"/>
        <dbReference type="ChEBI" id="CHEBI:456216"/>
        <dbReference type="EC" id="6.3.4.18"/>
    </reaction>
</comment>
<protein>
    <recommendedName>
        <fullName evidence="5 6">N5-carboxyaminoimidazole ribonucleotide synthase</fullName>
        <shortName evidence="5 6">N5-CAIR synthase</shortName>
        <ecNumber evidence="5 6">6.3.4.18</ecNumber>
    </recommendedName>
    <alternativeName>
        <fullName evidence="5 6">5-(carboxyamino)imidazole ribonucleotide synthetase</fullName>
    </alternativeName>
</protein>
<dbReference type="KEGG" id="txa:HQN79_02490"/>
<dbReference type="RefSeq" id="WP_173284118.1">
    <property type="nucleotide sequence ID" value="NZ_CP054020.1"/>
</dbReference>
<gene>
    <name evidence="5 6" type="primary">purK</name>
    <name evidence="8" type="ORF">HQN79_02490</name>
</gene>
<feature type="binding site" evidence="5">
    <location>
        <position position="102"/>
    </location>
    <ligand>
        <name>ATP</name>
        <dbReference type="ChEBI" id="CHEBI:30616"/>
    </ligand>
</feature>
<dbReference type="Pfam" id="PF22660">
    <property type="entry name" value="RS_preATP-grasp-like"/>
    <property type="match status" value="1"/>
</dbReference>
<keyword evidence="2 5" id="KW-0547">Nucleotide-binding</keyword>